<dbReference type="PROSITE" id="PS50850">
    <property type="entry name" value="MFS"/>
    <property type="match status" value="1"/>
</dbReference>
<dbReference type="EMBL" id="KI912117">
    <property type="protein sequence ID" value="ETS76244.1"/>
    <property type="molecule type" value="Genomic_DNA"/>
</dbReference>
<protein>
    <recommendedName>
        <fullName evidence="9">Major facilitator superfamily (MFS) profile domain-containing protein</fullName>
    </recommendedName>
</protein>
<feature type="transmembrane region" description="Helical" evidence="8">
    <location>
        <begin position="71"/>
        <end position="92"/>
    </location>
</feature>
<dbReference type="eggNOG" id="KOG2533">
    <property type="taxonomic scope" value="Eukaryota"/>
</dbReference>
<feature type="transmembrane region" description="Helical" evidence="8">
    <location>
        <begin position="457"/>
        <end position="478"/>
    </location>
</feature>
<feature type="compositionally biased region" description="Polar residues" evidence="7">
    <location>
        <begin position="18"/>
        <end position="30"/>
    </location>
</feature>
<feature type="transmembrane region" description="Helical" evidence="8">
    <location>
        <begin position="391"/>
        <end position="413"/>
    </location>
</feature>
<name>W3WQY6_PESFW</name>
<gene>
    <name evidence="10" type="ORF">PFICI_11631</name>
</gene>
<dbReference type="SUPFAM" id="SSF103473">
    <property type="entry name" value="MFS general substrate transporter"/>
    <property type="match status" value="1"/>
</dbReference>
<dbReference type="PANTHER" id="PTHR43791">
    <property type="entry name" value="PERMEASE-RELATED"/>
    <property type="match status" value="1"/>
</dbReference>
<dbReference type="AlphaFoldDB" id="W3WQY6"/>
<dbReference type="Proteomes" id="UP000030651">
    <property type="component" value="Unassembled WGS sequence"/>
</dbReference>
<dbReference type="RefSeq" id="XP_007838403.1">
    <property type="nucleotide sequence ID" value="XM_007840212.1"/>
</dbReference>
<evidence type="ECO:0000256" key="7">
    <source>
        <dbReference type="SAM" id="MobiDB-lite"/>
    </source>
</evidence>
<reference evidence="11" key="1">
    <citation type="journal article" date="2015" name="BMC Genomics">
        <title>Genomic and transcriptomic analysis of the endophytic fungus Pestalotiopsis fici reveals its lifestyle and high potential for synthesis of natural products.</title>
        <authorList>
            <person name="Wang X."/>
            <person name="Zhang X."/>
            <person name="Liu L."/>
            <person name="Xiang M."/>
            <person name="Wang W."/>
            <person name="Sun X."/>
            <person name="Che Y."/>
            <person name="Guo L."/>
            <person name="Liu G."/>
            <person name="Guo L."/>
            <person name="Wang C."/>
            <person name="Yin W.B."/>
            <person name="Stadler M."/>
            <person name="Zhang X."/>
            <person name="Liu X."/>
        </authorList>
    </citation>
    <scope>NUCLEOTIDE SEQUENCE [LARGE SCALE GENOMIC DNA]</scope>
    <source>
        <strain evidence="11">W106-1 / CGMCC3.15140</strain>
    </source>
</reference>
<evidence type="ECO:0000259" key="9">
    <source>
        <dbReference type="PROSITE" id="PS50850"/>
    </source>
</evidence>
<dbReference type="OrthoDB" id="6730379at2759"/>
<feature type="transmembrane region" description="Helical" evidence="8">
    <location>
        <begin position="303"/>
        <end position="330"/>
    </location>
</feature>
<dbReference type="OMA" id="TSNRWAW"/>
<dbReference type="FunFam" id="1.20.1250.20:FF:000064">
    <property type="entry name" value="MFS allantoate transporter"/>
    <property type="match status" value="1"/>
</dbReference>
<feature type="transmembrane region" description="Helical" evidence="8">
    <location>
        <begin position="425"/>
        <end position="445"/>
    </location>
</feature>
<dbReference type="GO" id="GO:0022857">
    <property type="term" value="F:transmembrane transporter activity"/>
    <property type="evidence" value="ECO:0007669"/>
    <property type="project" value="InterPro"/>
</dbReference>
<organism evidence="10 11">
    <name type="scientific">Pestalotiopsis fici (strain W106-1 / CGMCC3.15140)</name>
    <dbReference type="NCBI Taxonomy" id="1229662"/>
    <lineage>
        <taxon>Eukaryota</taxon>
        <taxon>Fungi</taxon>
        <taxon>Dikarya</taxon>
        <taxon>Ascomycota</taxon>
        <taxon>Pezizomycotina</taxon>
        <taxon>Sordariomycetes</taxon>
        <taxon>Xylariomycetidae</taxon>
        <taxon>Amphisphaeriales</taxon>
        <taxon>Sporocadaceae</taxon>
        <taxon>Pestalotiopsis</taxon>
    </lineage>
</organism>
<dbReference type="InterPro" id="IPR020846">
    <property type="entry name" value="MFS_dom"/>
</dbReference>
<evidence type="ECO:0000256" key="3">
    <source>
        <dbReference type="ARBA" id="ARBA00022692"/>
    </source>
</evidence>
<feature type="transmembrane region" description="Helical" evidence="8">
    <location>
        <begin position="336"/>
        <end position="357"/>
    </location>
</feature>
<feature type="transmembrane region" description="Helical" evidence="8">
    <location>
        <begin position="230"/>
        <end position="252"/>
    </location>
</feature>
<dbReference type="GeneID" id="19276644"/>
<evidence type="ECO:0000256" key="5">
    <source>
        <dbReference type="ARBA" id="ARBA00023136"/>
    </source>
</evidence>
<evidence type="ECO:0000313" key="11">
    <source>
        <dbReference type="Proteomes" id="UP000030651"/>
    </source>
</evidence>
<dbReference type="FunCoup" id="W3WQY6">
    <property type="interactions" value="133"/>
</dbReference>
<dbReference type="Gene3D" id="1.20.1250.20">
    <property type="entry name" value="MFS general substrate transporter like domains"/>
    <property type="match status" value="2"/>
</dbReference>
<dbReference type="GO" id="GO:0016020">
    <property type="term" value="C:membrane"/>
    <property type="evidence" value="ECO:0007669"/>
    <property type="project" value="UniProtKB-SubCell"/>
</dbReference>
<feature type="transmembrane region" description="Helical" evidence="8">
    <location>
        <begin position="197"/>
        <end position="218"/>
    </location>
</feature>
<dbReference type="InParanoid" id="W3WQY6"/>
<keyword evidence="4 8" id="KW-1133">Transmembrane helix</keyword>
<evidence type="ECO:0000313" key="10">
    <source>
        <dbReference type="EMBL" id="ETS76244.1"/>
    </source>
</evidence>
<keyword evidence="2" id="KW-0813">Transport</keyword>
<feature type="region of interest" description="Disordered" evidence="7">
    <location>
        <begin position="1"/>
        <end position="30"/>
    </location>
</feature>
<sequence>MSQNGDNISSEMKAVPTESVSTIDRTGSEIASQRQDDALDFLKQHKGEVQAENPNSSSLARSLRKRIDLRLMPFLCACYTLNFIDKVLLNYAKIMGLEASLHLAGNDYSNASSAFYIAVLLFSLPNMWLLNRVPVAKCLAVNLIGWGLCSACHAAIRNNAGLVAVRVLSGAFESGIPPALMLLSSQYFTYSEQAPRFAYWYMGMGNGQILGALISFGFQHMSPTAPLSSWKTMFLVLGLVTMTVGLLVLLFVPDSPMKAKFLSNTEKIALLEHIKVNQTGIDSRKFHPGQLLEGLLDPGCWGIFLLILLQSSGSGVVTAYSATILTSFGYTPKQAALLNIPSGVVNIIWTLSAAVIVRYHGRRWLINVGAGTVATMAAALLSFLPKTNRPGLLAGMYLINVLPGASNIAFQWLTCNTAGHTKRTYATAGMNAAFAIGNIIGPLTFRAKDAPQFKPAKLTLVIMWAVSILVSACCAFYYHWMNKSRTRTIEVVEDEVEASKAYAGLTDKENKSFVYRL</sequence>
<dbReference type="InterPro" id="IPR036259">
    <property type="entry name" value="MFS_trans_sf"/>
</dbReference>
<dbReference type="InterPro" id="IPR011701">
    <property type="entry name" value="MFS"/>
</dbReference>
<feature type="domain" description="Major facilitator superfamily (MFS) profile" evidence="9">
    <location>
        <begin position="71"/>
        <end position="483"/>
    </location>
</feature>
<dbReference type="KEGG" id="pfy:PFICI_11631"/>
<evidence type="ECO:0000256" key="1">
    <source>
        <dbReference type="ARBA" id="ARBA00004141"/>
    </source>
</evidence>
<keyword evidence="11" id="KW-1185">Reference proteome</keyword>
<dbReference type="HOGENOM" id="CLU_001265_0_5_1"/>
<evidence type="ECO:0000256" key="8">
    <source>
        <dbReference type="SAM" id="Phobius"/>
    </source>
</evidence>
<keyword evidence="3 8" id="KW-0812">Transmembrane</keyword>
<evidence type="ECO:0000256" key="4">
    <source>
        <dbReference type="ARBA" id="ARBA00022989"/>
    </source>
</evidence>
<comment type="similarity">
    <text evidence="6">Belongs to the major facilitator superfamily. Allantoate permease family.</text>
</comment>
<feature type="transmembrane region" description="Helical" evidence="8">
    <location>
        <begin position="364"/>
        <end position="385"/>
    </location>
</feature>
<feature type="transmembrane region" description="Helical" evidence="8">
    <location>
        <begin position="112"/>
        <end position="131"/>
    </location>
</feature>
<evidence type="ECO:0000256" key="2">
    <source>
        <dbReference type="ARBA" id="ARBA00022448"/>
    </source>
</evidence>
<proteinExistence type="inferred from homology"/>
<feature type="compositionally biased region" description="Polar residues" evidence="7">
    <location>
        <begin position="1"/>
        <end position="10"/>
    </location>
</feature>
<keyword evidence="5 8" id="KW-0472">Membrane</keyword>
<evidence type="ECO:0000256" key="6">
    <source>
        <dbReference type="ARBA" id="ARBA00037968"/>
    </source>
</evidence>
<dbReference type="Pfam" id="PF07690">
    <property type="entry name" value="MFS_1"/>
    <property type="match status" value="1"/>
</dbReference>
<comment type="subcellular location">
    <subcellularLocation>
        <location evidence="1">Membrane</location>
        <topology evidence="1">Multi-pass membrane protein</topology>
    </subcellularLocation>
</comment>
<accession>W3WQY6</accession>
<dbReference type="PANTHER" id="PTHR43791:SF40">
    <property type="entry name" value="THIAMINE PATHWAY TRANSPORTER THI73"/>
    <property type="match status" value="1"/>
</dbReference>